<proteinExistence type="inferred from homology"/>
<gene>
    <name evidence="13" type="ORF">HK105_202168</name>
</gene>
<keyword evidence="7 12" id="KW-1133">Transmembrane helix</keyword>
<comment type="similarity">
    <text evidence="2 11">Belongs to the mitochondrial carrier (TC 2.A.29) family.</text>
</comment>
<comment type="caution">
    <text evidence="13">The sequence shown here is derived from an EMBL/GenBank/DDBJ whole genome shotgun (WGS) entry which is preliminary data.</text>
</comment>
<evidence type="ECO:0000256" key="4">
    <source>
        <dbReference type="ARBA" id="ARBA00022692"/>
    </source>
</evidence>
<keyword evidence="3 11" id="KW-0813">Transport</keyword>
<feature type="transmembrane region" description="Helical" evidence="12">
    <location>
        <begin position="210"/>
        <end position="229"/>
    </location>
</feature>
<dbReference type="PANTHER" id="PTHR45678">
    <property type="entry name" value="MITOCHONDRIAL 2-OXODICARBOXYLATE CARRIER 1-RELATED"/>
    <property type="match status" value="1"/>
</dbReference>
<evidence type="ECO:0000313" key="13">
    <source>
        <dbReference type="EMBL" id="KAL2918241.1"/>
    </source>
</evidence>
<dbReference type="PRINTS" id="PR00926">
    <property type="entry name" value="MITOCARRIER"/>
</dbReference>
<keyword evidence="9 10" id="KW-0472">Membrane</keyword>
<evidence type="ECO:0000256" key="2">
    <source>
        <dbReference type="ARBA" id="ARBA00006375"/>
    </source>
</evidence>
<keyword evidence="5" id="KW-0677">Repeat</keyword>
<evidence type="ECO:0000256" key="12">
    <source>
        <dbReference type="SAM" id="Phobius"/>
    </source>
</evidence>
<evidence type="ECO:0000256" key="5">
    <source>
        <dbReference type="ARBA" id="ARBA00022737"/>
    </source>
</evidence>
<protein>
    <submittedName>
        <fullName evidence="13">Uncharacterized protein</fullName>
    </submittedName>
</protein>
<evidence type="ECO:0000256" key="11">
    <source>
        <dbReference type="RuleBase" id="RU000488"/>
    </source>
</evidence>
<feature type="repeat" description="Solcar" evidence="10">
    <location>
        <begin position="208"/>
        <end position="296"/>
    </location>
</feature>
<keyword evidence="8" id="KW-0496">Mitochondrion</keyword>
<feature type="transmembrane region" description="Helical" evidence="12">
    <location>
        <begin position="12"/>
        <end position="31"/>
    </location>
</feature>
<dbReference type="InterPro" id="IPR023395">
    <property type="entry name" value="MCP_dom_sf"/>
</dbReference>
<evidence type="ECO:0000256" key="10">
    <source>
        <dbReference type="PROSITE-ProRule" id="PRU00282"/>
    </source>
</evidence>
<comment type="subcellular location">
    <subcellularLocation>
        <location evidence="1">Mitochondrion inner membrane</location>
        <topology evidence="1">Multi-pass membrane protein</topology>
    </subcellularLocation>
</comment>
<evidence type="ECO:0000256" key="6">
    <source>
        <dbReference type="ARBA" id="ARBA00022792"/>
    </source>
</evidence>
<dbReference type="InterPro" id="IPR018108">
    <property type="entry name" value="MCP_transmembrane"/>
</dbReference>
<evidence type="ECO:0000256" key="8">
    <source>
        <dbReference type="ARBA" id="ARBA00023128"/>
    </source>
</evidence>
<keyword evidence="4 10" id="KW-0812">Transmembrane</keyword>
<evidence type="ECO:0000256" key="9">
    <source>
        <dbReference type="ARBA" id="ARBA00023136"/>
    </source>
</evidence>
<keyword evidence="14" id="KW-1185">Reference proteome</keyword>
<dbReference type="Gene3D" id="1.50.40.10">
    <property type="entry name" value="Mitochondrial carrier domain"/>
    <property type="match status" value="1"/>
</dbReference>
<feature type="repeat" description="Solcar" evidence="10">
    <location>
        <begin position="111"/>
        <end position="198"/>
    </location>
</feature>
<evidence type="ECO:0000313" key="14">
    <source>
        <dbReference type="Proteomes" id="UP001527925"/>
    </source>
</evidence>
<evidence type="ECO:0000256" key="3">
    <source>
        <dbReference type="ARBA" id="ARBA00022448"/>
    </source>
</evidence>
<feature type="repeat" description="Solcar" evidence="10">
    <location>
        <begin position="10"/>
        <end position="99"/>
    </location>
</feature>
<keyword evidence="6" id="KW-0999">Mitochondrion inner membrane</keyword>
<organism evidence="13 14">
    <name type="scientific">Polyrhizophydium stewartii</name>
    <dbReference type="NCBI Taxonomy" id="2732419"/>
    <lineage>
        <taxon>Eukaryota</taxon>
        <taxon>Fungi</taxon>
        <taxon>Fungi incertae sedis</taxon>
        <taxon>Chytridiomycota</taxon>
        <taxon>Chytridiomycota incertae sedis</taxon>
        <taxon>Chytridiomycetes</taxon>
        <taxon>Rhizophydiales</taxon>
        <taxon>Rhizophydiales incertae sedis</taxon>
        <taxon>Polyrhizophydium</taxon>
    </lineage>
</organism>
<dbReference type="InterPro" id="IPR002067">
    <property type="entry name" value="MCP"/>
</dbReference>
<dbReference type="Proteomes" id="UP001527925">
    <property type="component" value="Unassembled WGS sequence"/>
</dbReference>
<dbReference type="InterPro" id="IPR051028">
    <property type="entry name" value="Mito_Solute_Carrier"/>
</dbReference>
<feature type="transmembrane region" description="Helical" evidence="12">
    <location>
        <begin position="178"/>
        <end position="198"/>
    </location>
</feature>
<reference evidence="13 14" key="1">
    <citation type="submission" date="2023-09" db="EMBL/GenBank/DDBJ databases">
        <title>Pangenome analysis of Batrachochytrium dendrobatidis and related Chytrids.</title>
        <authorList>
            <person name="Yacoub M.N."/>
            <person name="Stajich J.E."/>
            <person name="James T.Y."/>
        </authorList>
    </citation>
    <scope>NUCLEOTIDE SEQUENCE [LARGE SCALE GENOMIC DNA]</scope>
    <source>
        <strain evidence="13 14">JEL0888</strain>
    </source>
</reference>
<dbReference type="PANTHER" id="PTHR45678:SF15">
    <property type="entry name" value="MITOCHONDRIAL SUBSTRATE CARRIER FAMILY PROTEIN X"/>
    <property type="match status" value="1"/>
</dbReference>
<evidence type="ECO:0000256" key="7">
    <source>
        <dbReference type="ARBA" id="ARBA00022989"/>
    </source>
</evidence>
<sequence length="326" mass="34439">MAPADNKQQSSLGTKLVCGAIAGVIGTCLIFPMDIVKTRLQNQKIGPEGPQYRGIIDCARKIVAQGGLRGLYQGLFPNLVGIIPEKAIKLAVNDYAREFWGRRTNTHPDHLPLTYGILSGATAGLCQVVATNPMEIVKIQLQLAGATPLAAGERKMTAGDVVRKLGLRGLYKGTTATLARDVPFSFIFFPLVSILKAAFTPERSNGVPPFSVVFGSGIASGAIAAALVTPMDVVKTRLQVIPKPGDKVYTGMMHCYRDILANEGASALFKGVVPRVLIVSPLFAITVLVYEVQQRYLSAWTGSGTSPSSSTGAAAVAVAAASSLRQ</sequence>
<dbReference type="EMBL" id="JADGIZ020000007">
    <property type="protein sequence ID" value="KAL2918241.1"/>
    <property type="molecule type" value="Genomic_DNA"/>
</dbReference>
<dbReference type="PROSITE" id="PS50920">
    <property type="entry name" value="SOLCAR"/>
    <property type="match status" value="3"/>
</dbReference>
<name>A0ABR4NFL4_9FUNG</name>
<accession>A0ABR4NFL4</accession>
<dbReference type="Pfam" id="PF00153">
    <property type="entry name" value="Mito_carr"/>
    <property type="match status" value="3"/>
</dbReference>
<evidence type="ECO:0000256" key="1">
    <source>
        <dbReference type="ARBA" id="ARBA00004448"/>
    </source>
</evidence>
<dbReference type="SUPFAM" id="SSF103506">
    <property type="entry name" value="Mitochondrial carrier"/>
    <property type="match status" value="1"/>
</dbReference>